<dbReference type="InterPro" id="IPR015943">
    <property type="entry name" value="WD40/YVTN_repeat-like_dom_sf"/>
</dbReference>
<sequence>MLLLYTSSLPSSFPSYHFSPLSSAIINSSPLQEDVTGLDLASNFVWFADAGSPRVRMLSFSEFLHGDDPHMIEGAPFEHAYASPQGGAAGSTSTHWRELLNSVGEVRTLHANPSDRRLVVGANSLWVVDLREGGVEGAWRSLTPSPVPLGGVTHAEPLEGRNAGTNVVVSGHRSGSLCLWDVRARHSLVGGVGFGSYGFGGGSEVAGDGQLNVAVHSCPQCTGSRSRHSPIAVGCVRPLRRWGSSLLAVNHLDDTFFIRDVRMNCAELQSLRVSREAFEEERSRGRAKNKNPRAKFEFESRQERQPQFEKEKGGGKEKAEGAPGEFGGLHGVSEGEGSRKRRCHSGWTHSMTTHAGSDRERGREREGQTGDHRIFCDSVTVPSVPPLSSRLGGREGVEHCARASVVRELVGWVQAGEIRKFCTDPLERFLVAPCADGGVCVWDLERFLRSGRSAGNSVGLVHAGRQGSAVSVEEEPARLLGHMHRSNISEFGWSEHGQEIDRSTRLRFEFLGKCMVSLDGFLGGVEGAGGTREDPVDPDEGNARPGAPLNPPSRVFGSVRPAPLLLCPVKRLRKFVENYYRMRSWSGQTGHSSENFPTFGCVSHMGIQVLHTRPSGRFWC</sequence>
<feature type="compositionally biased region" description="Basic and acidic residues" evidence="1">
    <location>
        <begin position="294"/>
        <end position="320"/>
    </location>
</feature>
<proteinExistence type="predicted"/>
<gene>
    <name evidence="2" type="ORF">Cvel_7379</name>
</gene>
<dbReference type="EMBL" id="CDMZ01003085">
    <property type="protein sequence ID" value="CEM45043.1"/>
    <property type="molecule type" value="Genomic_DNA"/>
</dbReference>
<accession>A0A0G4HLP6</accession>
<dbReference type="SUPFAM" id="SSF50998">
    <property type="entry name" value="Quinoprotein alcohol dehydrogenase-like"/>
    <property type="match status" value="1"/>
</dbReference>
<feature type="region of interest" description="Disordered" evidence="1">
    <location>
        <begin position="276"/>
        <end position="373"/>
    </location>
</feature>
<dbReference type="InterPro" id="IPR011047">
    <property type="entry name" value="Quinoprotein_ADH-like_sf"/>
</dbReference>
<feature type="region of interest" description="Disordered" evidence="1">
    <location>
        <begin position="527"/>
        <end position="554"/>
    </location>
</feature>
<reference evidence="2" key="1">
    <citation type="submission" date="2014-11" db="EMBL/GenBank/DDBJ databases">
        <authorList>
            <person name="Otto D Thomas"/>
            <person name="Naeem Raeece"/>
        </authorList>
    </citation>
    <scope>NUCLEOTIDE SEQUENCE</scope>
</reference>
<organism evidence="2">
    <name type="scientific">Chromera velia CCMP2878</name>
    <dbReference type="NCBI Taxonomy" id="1169474"/>
    <lineage>
        <taxon>Eukaryota</taxon>
        <taxon>Sar</taxon>
        <taxon>Alveolata</taxon>
        <taxon>Colpodellida</taxon>
        <taxon>Chromeraceae</taxon>
        <taxon>Chromera</taxon>
    </lineage>
</organism>
<dbReference type="VEuPathDB" id="CryptoDB:Cvel_7379"/>
<dbReference type="AlphaFoldDB" id="A0A0G4HLP6"/>
<dbReference type="Gene3D" id="2.130.10.10">
    <property type="entry name" value="YVTN repeat-like/Quinoprotein amine dehydrogenase"/>
    <property type="match status" value="1"/>
</dbReference>
<name>A0A0G4HLP6_9ALVE</name>
<protein>
    <submittedName>
        <fullName evidence="2">Uncharacterized protein</fullName>
    </submittedName>
</protein>
<evidence type="ECO:0000256" key="1">
    <source>
        <dbReference type="SAM" id="MobiDB-lite"/>
    </source>
</evidence>
<evidence type="ECO:0000313" key="2">
    <source>
        <dbReference type="EMBL" id="CEM45043.1"/>
    </source>
</evidence>
<feature type="compositionally biased region" description="Basic and acidic residues" evidence="1">
    <location>
        <begin position="356"/>
        <end position="373"/>
    </location>
</feature>